<evidence type="ECO:0000256" key="1">
    <source>
        <dbReference type="SAM" id="MobiDB-lite"/>
    </source>
</evidence>
<accession>A0A9W5Z1J2</accession>
<evidence type="ECO:0000313" key="3">
    <source>
        <dbReference type="Proteomes" id="UP001143548"/>
    </source>
</evidence>
<name>A0A9W5Z1J2_9EURO</name>
<organism evidence="2 3">
    <name type="scientific">Aspergillus brasiliensis</name>
    <dbReference type="NCBI Taxonomy" id="319629"/>
    <lineage>
        <taxon>Eukaryota</taxon>
        <taxon>Fungi</taxon>
        <taxon>Dikarya</taxon>
        <taxon>Ascomycota</taxon>
        <taxon>Pezizomycotina</taxon>
        <taxon>Eurotiomycetes</taxon>
        <taxon>Eurotiomycetidae</taxon>
        <taxon>Eurotiales</taxon>
        <taxon>Aspergillaceae</taxon>
        <taxon>Aspergillus</taxon>
        <taxon>Aspergillus subgen. Circumdati</taxon>
    </lineage>
</organism>
<feature type="non-terminal residue" evidence="2">
    <location>
        <position position="1"/>
    </location>
</feature>
<proteinExistence type="predicted"/>
<protein>
    <submittedName>
        <fullName evidence="2">Uncharacterized protein</fullName>
    </submittedName>
</protein>
<dbReference type="Proteomes" id="UP001143548">
    <property type="component" value="Unassembled WGS sequence"/>
</dbReference>
<evidence type="ECO:0000313" key="2">
    <source>
        <dbReference type="EMBL" id="GKZ28105.1"/>
    </source>
</evidence>
<dbReference type="AlphaFoldDB" id="A0A9W5Z1J2"/>
<gene>
    <name evidence="2" type="ORF">AbraCBS73388_010749</name>
</gene>
<reference evidence="2" key="1">
    <citation type="submission" date="2022-07" db="EMBL/GenBank/DDBJ databases">
        <title>Taxonomy of Aspergillus series Nigri: significant species reduction supported by multi-species coalescent approaches.</title>
        <authorList>
            <person name="Bian C."/>
            <person name="Kusuya Y."/>
            <person name="Sklenar F."/>
            <person name="D'hooge E."/>
            <person name="Yaguchi T."/>
            <person name="Takahashi H."/>
            <person name="Hubka V."/>
        </authorList>
    </citation>
    <scope>NUCLEOTIDE SEQUENCE</scope>
    <source>
        <strain evidence="2">CBS 733.88</strain>
    </source>
</reference>
<feature type="region of interest" description="Disordered" evidence="1">
    <location>
        <begin position="32"/>
        <end position="54"/>
    </location>
</feature>
<comment type="caution">
    <text evidence="2">The sequence shown here is derived from an EMBL/GenBank/DDBJ whole genome shotgun (WGS) entry which is preliminary data.</text>
</comment>
<dbReference type="EMBL" id="BROQ01000799">
    <property type="protein sequence ID" value="GKZ28105.1"/>
    <property type="molecule type" value="Genomic_DNA"/>
</dbReference>
<sequence length="54" mass="5644">LNSMQCGAMGIISHVTFGLSGKAALYAANVSAEQVQRPSNSPKPYSNGTLTFVE</sequence>